<keyword evidence="1" id="KW-0812">Transmembrane</keyword>
<dbReference type="SUPFAM" id="SSF50969">
    <property type="entry name" value="YVTN repeat-like/Quinoprotein amine dehydrogenase"/>
    <property type="match status" value="1"/>
</dbReference>
<reference evidence="2" key="1">
    <citation type="submission" date="2024-03" db="EMBL/GenBank/DDBJ databases">
        <title>Human intestinal bacterial collection.</title>
        <authorList>
            <person name="Pauvert C."/>
            <person name="Hitch T.C.A."/>
            <person name="Clavel T."/>
        </authorList>
    </citation>
    <scope>NUCLEOTIDE SEQUENCE [LARGE SCALE GENOMIC DNA]</scope>
    <source>
        <strain evidence="2">CLA-AA-H89B</strain>
    </source>
</reference>
<name>A0ABV1H7B1_9FIRM</name>
<dbReference type="Proteomes" id="UP001546774">
    <property type="component" value="Unassembled WGS sequence"/>
</dbReference>
<evidence type="ECO:0000313" key="2">
    <source>
        <dbReference type="EMBL" id="MEQ2555584.1"/>
    </source>
</evidence>
<protein>
    <recommendedName>
        <fullName evidence="4">DUF5050 domain-containing protein</fullName>
    </recommendedName>
</protein>
<gene>
    <name evidence="2" type="ORF">WMO37_11295</name>
</gene>
<evidence type="ECO:0000313" key="3">
    <source>
        <dbReference type="Proteomes" id="UP001546774"/>
    </source>
</evidence>
<accession>A0ABV1H7B1</accession>
<feature type="transmembrane region" description="Helical" evidence="1">
    <location>
        <begin position="7"/>
        <end position="28"/>
    </location>
</feature>
<dbReference type="InterPro" id="IPR011044">
    <property type="entry name" value="Quino_amine_DH_bsu"/>
</dbReference>
<evidence type="ECO:0008006" key="4">
    <source>
        <dbReference type="Google" id="ProtNLM"/>
    </source>
</evidence>
<evidence type="ECO:0000256" key="1">
    <source>
        <dbReference type="SAM" id="Phobius"/>
    </source>
</evidence>
<organism evidence="2 3">
    <name type="scientific">Lachnospira intestinalis</name>
    <dbReference type="NCBI Taxonomy" id="3133158"/>
    <lineage>
        <taxon>Bacteria</taxon>
        <taxon>Bacillati</taxon>
        <taxon>Bacillota</taxon>
        <taxon>Clostridia</taxon>
        <taxon>Lachnospirales</taxon>
        <taxon>Lachnospiraceae</taxon>
        <taxon>Lachnospira</taxon>
    </lineage>
</organism>
<proteinExistence type="predicted"/>
<keyword evidence="3" id="KW-1185">Reference proteome</keyword>
<comment type="caution">
    <text evidence="2">The sequence shown here is derived from an EMBL/GenBank/DDBJ whole genome shotgun (WGS) entry which is preliminary data.</text>
</comment>
<keyword evidence="1" id="KW-1133">Transmembrane helix</keyword>
<sequence>MKKKKIAFITGIVVAVVFLGGIATYVYVFKNNHSASEIKDGVTDTQSSWNTDTHHIAAGNGGYYYTQYDADGKIRLYYTQVENENGVVLCALPECTHKTDACRAVLSGEAYQFGTVYYYKDFLYVIHKKEGMGYLCKIDSDGSGREDVCALFAMDKFSSVSLVFHENDIYAYDSVGNAGGSENHVQEIKKISIGDYTVSTVYEYSGVGAAITGARDFGGYLYFIVMEYRLDMDSKTHYADERLYRYDYGNGIAEKVIDKQVSDYFVLGDTLVYFESGTGLYVYDFKTQKETLEVQADKNILVAGISYDGQYFYLDNAGMGSMTDAASRIERVIYVYDRSFNLIREIDCGKDCTGVYFGDEKYLFIKQLDTICYIKKEDILNAEWVQLK</sequence>
<keyword evidence="1" id="KW-0472">Membrane</keyword>
<dbReference type="EMBL" id="JBBMFS010000010">
    <property type="protein sequence ID" value="MEQ2555584.1"/>
    <property type="molecule type" value="Genomic_DNA"/>
</dbReference>